<evidence type="ECO:0000313" key="2">
    <source>
        <dbReference type="EMBL" id="XAY07502.1"/>
    </source>
</evidence>
<proteinExistence type="predicted"/>
<sequence length="110" mass="12347">MTEPPVASATDLEQELRRQSAALHAALAATQDALTVEQEQLATSRDEVRRLEADLVAVRAHLADARRELQWLRRAGVDLNALMEHRLIRAVRAAGRLARRPLSLVRRRPS</sequence>
<keyword evidence="1" id="KW-0175">Coiled coil</keyword>
<gene>
    <name evidence="2" type="ORF">DSM112329_04385</name>
</gene>
<feature type="coiled-coil region" evidence="1">
    <location>
        <begin position="34"/>
        <end position="68"/>
    </location>
</feature>
<reference evidence="2" key="1">
    <citation type="submission" date="2022-12" db="EMBL/GenBank/DDBJ databases">
        <title>Paraconexibacter alkalitolerans sp. nov. and Baekduia alba sp. nov., isolated from soil and emended description of the genera Paraconexibacter (Chun et al., 2020) and Baekduia (An et al., 2020).</title>
        <authorList>
            <person name="Vieira S."/>
            <person name="Huber K.J."/>
            <person name="Geppert A."/>
            <person name="Wolf J."/>
            <person name="Neumann-Schaal M."/>
            <person name="Muesken M."/>
            <person name="Overmann J."/>
        </authorList>
    </citation>
    <scope>NUCLEOTIDE SEQUENCE</scope>
    <source>
        <strain evidence="2">AEG42_29</strain>
    </source>
</reference>
<dbReference type="AlphaFoldDB" id="A0AAU7B1A2"/>
<dbReference type="EMBL" id="CP114014">
    <property type="protein sequence ID" value="XAY07502.1"/>
    <property type="molecule type" value="Genomic_DNA"/>
</dbReference>
<name>A0AAU7B1A2_9ACTN</name>
<evidence type="ECO:0000256" key="1">
    <source>
        <dbReference type="SAM" id="Coils"/>
    </source>
</evidence>
<dbReference type="RefSeq" id="WP_354698694.1">
    <property type="nucleotide sequence ID" value="NZ_CP114014.1"/>
</dbReference>
<dbReference type="KEGG" id="parq:DSM112329_04385"/>
<accession>A0AAU7B1A2</accession>
<protein>
    <submittedName>
        <fullName evidence="2">Uncharacterized protein</fullName>
    </submittedName>
</protein>
<organism evidence="2">
    <name type="scientific">Paraconexibacter sp. AEG42_29</name>
    <dbReference type="NCBI Taxonomy" id="2997339"/>
    <lineage>
        <taxon>Bacteria</taxon>
        <taxon>Bacillati</taxon>
        <taxon>Actinomycetota</taxon>
        <taxon>Thermoleophilia</taxon>
        <taxon>Solirubrobacterales</taxon>
        <taxon>Paraconexibacteraceae</taxon>
        <taxon>Paraconexibacter</taxon>
    </lineage>
</organism>